<dbReference type="Pfam" id="PF00067">
    <property type="entry name" value="p450"/>
    <property type="match status" value="1"/>
</dbReference>
<dbReference type="Proteomes" id="UP000187151">
    <property type="component" value="Unassembled WGS sequence"/>
</dbReference>
<dbReference type="PRINTS" id="PR00359">
    <property type="entry name" value="BP450"/>
</dbReference>
<dbReference type="PROSITE" id="PS00086">
    <property type="entry name" value="CYTOCHROME_P450"/>
    <property type="match status" value="1"/>
</dbReference>
<accession>A0ABX3G2Z3</accession>
<evidence type="ECO:0000313" key="3">
    <source>
        <dbReference type="EMBL" id="OLZ67321.1"/>
    </source>
</evidence>
<evidence type="ECO:0000313" key="4">
    <source>
        <dbReference type="Proteomes" id="UP000187151"/>
    </source>
</evidence>
<organism evidence="3 4">
    <name type="scientific">Streptomyces amritsarensis</name>
    <dbReference type="NCBI Taxonomy" id="681158"/>
    <lineage>
        <taxon>Bacteria</taxon>
        <taxon>Bacillati</taxon>
        <taxon>Actinomycetota</taxon>
        <taxon>Actinomycetes</taxon>
        <taxon>Kitasatosporales</taxon>
        <taxon>Streptomycetaceae</taxon>
        <taxon>Streptomyces</taxon>
    </lineage>
</organism>
<sequence>MHATLPAQSPSLLSEEFARSPHPHYRRLREQAPAWWDAETECWYVTSYREVNALLRDTRLSARIGSGFFGDLDAAARAGIQDVVDFFDSWPMFTDPPAHTRVRSAAGPGYRPAGVGPLREWIAREARELLAGCDPRETDLLGRFVHPLAVSVTCRLLGIDDEHRESVLSWSCDIIDFIGVPQCDPDRAPASRAAILELQDYLRTVILPMARAGQGPPQIRAFLDLDPHQGAALYAQLLTGGIEPVAASLGSALVSLLDEAGDVLDRLHRGSLDAGQVAEEALRYDAPFHFVPRTATEPIEVAGATIRPGERVALVVAAANRDPAVFADPDRFRIPAEGDWDRPHLSFGAGHHFCLGAGIARATLTEAIAAFAEWTAGRPVGPIAADRSAAFCRTVWQRVAVGL</sequence>
<name>A0ABX3G2Z3_9ACTN</name>
<evidence type="ECO:0008006" key="5">
    <source>
        <dbReference type="Google" id="ProtNLM"/>
    </source>
</evidence>
<dbReference type="SUPFAM" id="SSF48264">
    <property type="entry name" value="Cytochrome P450"/>
    <property type="match status" value="1"/>
</dbReference>
<keyword evidence="4" id="KW-1185">Reference proteome</keyword>
<dbReference type="PANTHER" id="PTHR46696">
    <property type="entry name" value="P450, PUTATIVE (EUROFUNG)-RELATED"/>
    <property type="match status" value="1"/>
</dbReference>
<dbReference type="InterPro" id="IPR001128">
    <property type="entry name" value="Cyt_P450"/>
</dbReference>
<comment type="caution">
    <text evidence="3">The sequence shown here is derived from an EMBL/GenBank/DDBJ whole genome shotgun (WGS) entry which is preliminary data.</text>
</comment>
<dbReference type="EMBL" id="MQUR01000026">
    <property type="protein sequence ID" value="OLZ67321.1"/>
    <property type="molecule type" value="Genomic_DNA"/>
</dbReference>
<dbReference type="Gene3D" id="1.10.630.10">
    <property type="entry name" value="Cytochrome P450"/>
    <property type="match status" value="1"/>
</dbReference>
<dbReference type="PANTHER" id="PTHR46696:SF3">
    <property type="entry name" value="PULCHERRIMINIC ACID SYNTHASE"/>
    <property type="match status" value="1"/>
</dbReference>
<gene>
    <name evidence="3" type="ORF">AVW11_13980</name>
</gene>
<comment type="similarity">
    <text evidence="1 2">Belongs to the cytochrome P450 family.</text>
</comment>
<keyword evidence="2" id="KW-0349">Heme</keyword>
<proteinExistence type="inferred from homology"/>
<evidence type="ECO:0000256" key="2">
    <source>
        <dbReference type="RuleBase" id="RU000461"/>
    </source>
</evidence>
<keyword evidence="2" id="KW-0408">Iron</keyword>
<evidence type="ECO:0000256" key="1">
    <source>
        <dbReference type="ARBA" id="ARBA00010617"/>
    </source>
</evidence>
<keyword evidence="2" id="KW-0503">Monooxygenase</keyword>
<keyword evidence="2" id="KW-0560">Oxidoreductase</keyword>
<dbReference type="InterPro" id="IPR002397">
    <property type="entry name" value="Cyt_P450_B"/>
</dbReference>
<dbReference type="InterPro" id="IPR017972">
    <property type="entry name" value="Cyt_P450_CS"/>
</dbReference>
<protein>
    <recommendedName>
        <fullName evidence="5">Cytochrome P450</fullName>
    </recommendedName>
</protein>
<keyword evidence="2" id="KW-0479">Metal-binding</keyword>
<dbReference type="RefSeq" id="WP_076044118.1">
    <property type="nucleotide sequence ID" value="NZ_MQUR01000026.1"/>
</dbReference>
<dbReference type="InterPro" id="IPR036396">
    <property type="entry name" value="Cyt_P450_sf"/>
</dbReference>
<reference evidence="3 4" key="1">
    <citation type="submission" date="2016-01" db="EMBL/GenBank/DDBJ databases">
        <title>Streptomyces amritsarensis strain MTCC 11845 genome sequencing and assembly.</title>
        <authorList>
            <person name="Sharma D."/>
            <person name="Nair G.R."/>
            <person name="Kaur G."/>
            <person name="Manhas R.K."/>
            <person name="Mayilraj S."/>
        </authorList>
    </citation>
    <scope>NUCLEOTIDE SEQUENCE [LARGE SCALE GENOMIC DNA]</scope>
    <source>
        <strain evidence="3 4">MTCC 11845</strain>
    </source>
</reference>